<feature type="region of interest" description="Disordered" evidence="2">
    <location>
        <begin position="967"/>
        <end position="1113"/>
    </location>
</feature>
<dbReference type="InterPro" id="IPR035899">
    <property type="entry name" value="DBL_dom_sf"/>
</dbReference>
<dbReference type="PROSITE" id="PS50010">
    <property type="entry name" value="DH_2"/>
    <property type="match status" value="1"/>
</dbReference>
<comment type="caution">
    <text evidence="4">The sequence shown here is derived from an EMBL/GenBank/DDBJ whole genome shotgun (WGS) entry which is preliminary data.</text>
</comment>
<feature type="compositionally biased region" description="Polar residues" evidence="2">
    <location>
        <begin position="720"/>
        <end position="735"/>
    </location>
</feature>
<feature type="region of interest" description="Disordered" evidence="2">
    <location>
        <begin position="636"/>
        <end position="657"/>
    </location>
</feature>
<dbReference type="Pfam" id="PF00621">
    <property type="entry name" value="RhoGEF"/>
    <property type="match status" value="1"/>
</dbReference>
<dbReference type="Gene3D" id="1.20.900.10">
    <property type="entry name" value="Dbl homology (DH) domain"/>
    <property type="match status" value="1"/>
</dbReference>
<dbReference type="SUPFAM" id="SSF48065">
    <property type="entry name" value="DBL homology domain (DH-domain)"/>
    <property type="match status" value="1"/>
</dbReference>
<feature type="region of interest" description="Disordered" evidence="2">
    <location>
        <begin position="681"/>
        <end position="759"/>
    </location>
</feature>
<feature type="compositionally biased region" description="Low complexity" evidence="2">
    <location>
        <begin position="1063"/>
        <end position="1073"/>
    </location>
</feature>
<dbReference type="OrthoDB" id="2272012at2759"/>
<dbReference type="GO" id="GO:0005085">
    <property type="term" value="F:guanyl-nucleotide exchange factor activity"/>
    <property type="evidence" value="ECO:0007669"/>
    <property type="project" value="InterPro"/>
</dbReference>
<evidence type="ECO:0000256" key="2">
    <source>
        <dbReference type="SAM" id="MobiDB-lite"/>
    </source>
</evidence>
<name>A0A4V3SDA3_OPIFE</name>
<feature type="domain" description="DH" evidence="3">
    <location>
        <begin position="111"/>
        <end position="311"/>
    </location>
</feature>
<evidence type="ECO:0000313" key="5">
    <source>
        <dbReference type="Proteomes" id="UP000308267"/>
    </source>
</evidence>
<proteinExistence type="predicted"/>
<sequence>MSSGAEPPVQPKKVITIYRTPPKNFSSERAYASSMSETPVTNSGDASPDVVLETQASSGDVFESIKDNYFLDPKNELPHLLKKSEYLQQYPSWLGFVGTENKKQFAPTFLARNDTIWELIFSERGYMDMLLMVRDVYMLPFPEFEPSQYDAASEGMTSAKLREALFPGLDQLIRAHERILRPLLALHDQAEDKVIKHLGACLAQLFDKTTQDSLARLYGGFMFAQRRIREQLVVCNRWPPVAAFFEKCKQDSRSGRRSLGDCHTLIVQRWTKFEPLIDAIIRNTLNNPTEVEHLESVRKAVRCILKGAESVMTAREHVEKLNEFANGLLVPGGEDTEEHKLRAVMRSSSTTLINYGPLRIVLNPVGAQLSSPAVDVIGLGLNSCFCVLQKMPESGRYQLFRGTKMPPILWWGQVYGYFRRSVEKGSFGFFILLQSEAVLTLYRCSTVDDLVRWEKVINDGFSQWQTLQTLDHDLNEAKSMIEARWQRTEAILQLLNELDENVLRVWSARNCVCLALIEEQLKILMSKNEADDGGNDSDSRLTSSPSDSHKPPKAPGRSGRHTKAASPPTVSEVLEKNTFMKGLDNNSDLDQLFAMFQDTLARLHFSLVGRSPSSLSRSASDVEERKHTFPKPVRKNETFSARDNVNPTEDHIRHSVSYRPPDTQEWRRMRMVWSELYPGDSKDLARKSSSKKREANRLSSTMVSLFRTGSRDKPSADFFVSSSGQPPKGPSNQRVPSTGGSDTSHTSSSTPLPPNMLPRPSFSFLTGAVGEALQLHVDGSVDGSSNSLSSQHSIEAWTLLRNLDQISEEFFPSVFRLRTKNDELDARVRCLETEKDKLESLYKRAKQHGLIKSTCSSCGGSEGLDFSGAEVSSALTVKQGTEKLRQDVENFRIKSEEWEKEYSRQRDALEREHTKLAEQWKRYEKAREELEHKQRQYEENCKTLQQQVDLHASRGVKFSGITMPEIRLPDVTTSTTTSRGSSPSLRELSVPDFHPNPRPSLNPIHFHSASDDLASRRSPRGSQEFYPSCGDTTPRPSLAPSSSVRSEELPIHLRGSLLNQPAGGTPTSGSTSSLNSVPKDNPSGSNAALWTLADTSKTQSALKPKKSGRFRLS</sequence>
<organism evidence="4 5">
    <name type="scientific">Opisthorchis felineus</name>
    <dbReference type="NCBI Taxonomy" id="147828"/>
    <lineage>
        <taxon>Eukaryota</taxon>
        <taxon>Metazoa</taxon>
        <taxon>Spiralia</taxon>
        <taxon>Lophotrochozoa</taxon>
        <taxon>Platyhelminthes</taxon>
        <taxon>Trematoda</taxon>
        <taxon>Digenea</taxon>
        <taxon>Opisthorchiida</taxon>
        <taxon>Opisthorchiata</taxon>
        <taxon>Opisthorchiidae</taxon>
        <taxon>Opisthorchis</taxon>
    </lineage>
</organism>
<feature type="compositionally biased region" description="Polar residues" evidence="2">
    <location>
        <begin position="1030"/>
        <end position="1044"/>
    </location>
</feature>
<dbReference type="InterPro" id="IPR057616">
    <property type="entry name" value="PH_2_platyhelminthes"/>
</dbReference>
<feature type="compositionally biased region" description="Low complexity" evidence="2">
    <location>
        <begin position="972"/>
        <end position="984"/>
    </location>
</feature>
<dbReference type="PANTHER" id="PTHR45818:SF3">
    <property type="entry name" value="PROTEIN VAV"/>
    <property type="match status" value="1"/>
</dbReference>
<feature type="compositionally biased region" description="Polar residues" evidence="2">
    <location>
        <begin position="1074"/>
        <end position="1101"/>
    </location>
</feature>
<accession>A0A4V3SDA3</accession>
<feature type="coiled-coil region" evidence="1">
    <location>
        <begin position="881"/>
        <end position="947"/>
    </location>
</feature>
<keyword evidence="5" id="KW-1185">Reference proteome</keyword>
<gene>
    <name evidence="4" type="ORF">CRM22_008855</name>
</gene>
<dbReference type="InterPro" id="IPR000219">
    <property type="entry name" value="DH_dom"/>
</dbReference>
<evidence type="ECO:0000313" key="4">
    <source>
        <dbReference type="EMBL" id="TGZ59874.1"/>
    </source>
</evidence>
<keyword evidence="1" id="KW-0175">Coiled coil</keyword>
<dbReference type="AlphaFoldDB" id="A0A4V3SDA3"/>
<dbReference type="SMART" id="SM00325">
    <property type="entry name" value="RhoGEF"/>
    <property type="match status" value="1"/>
</dbReference>
<dbReference type="PANTHER" id="PTHR45818">
    <property type="entry name" value="PROTEIN VAV"/>
    <property type="match status" value="1"/>
</dbReference>
<feature type="compositionally biased region" description="Polar residues" evidence="2">
    <location>
        <begin position="638"/>
        <end position="647"/>
    </location>
</feature>
<protein>
    <recommendedName>
        <fullName evidence="3">DH domain-containing protein</fullName>
    </recommendedName>
</protein>
<reference evidence="4 5" key="1">
    <citation type="journal article" date="2019" name="BMC Genomics">
        <title>New insights from Opisthorchis felineus genome: update on genomics of the epidemiologically important liver flukes.</title>
        <authorList>
            <person name="Ershov N.I."/>
            <person name="Mordvinov V.A."/>
            <person name="Prokhortchouk E.B."/>
            <person name="Pakharukova M.Y."/>
            <person name="Gunbin K.V."/>
            <person name="Ustyantsev K."/>
            <person name="Genaev M.A."/>
            <person name="Blinov A.G."/>
            <person name="Mazur A."/>
            <person name="Boulygina E."/>
            <person name="Tsygankova S."/>
            <person name="Khrameeva E."/>
            <person name="Chekanov N."/>
            <person name="Fan G."/>
            <person name="Xiao A."/>
            <person name="Zhang H."/>
            <person name="Xu X."/>
            <person name="Yang H."/>
            <person name="Solovyev V."/>
            <person name="Lee S.M."/>
            <person name="Liu X."/>
            <person name="Afonnikov D.A."/>
            <person name="Skryabin K.G."/>
        </authorList>
    </citation>
    <scope>NUCLEOTIDE SEQUENCE [LARGE SCALE GENOMIC DNA]</scope>
    <source>
        <strain evidence="4">AK-0245</strain>
        <tissue evidence="4">Whole organism</tissue>
    </source>
</reference>
<dbReference type="Proteomes" id="UP000308267">
    <property type="component" value="Unassembled WGS sequence"/>
</dbReference>
<dbReference type="GO" id="GO:0005737">
    <property type="term" value="C:cytoplasm"/>
    <property type="evidence" value="ECO:0007669"/>
    <property type="project" value="TreeGrafter"/>
</dbReference>
<feature type="compositionally biased region" description="Basic residues" evidence="2">
    <location>
        <begin position="1103"/>
        <end position="1113"/>
    </location>
</feature>
<dbReference type="EMBL" id="SJOL01008668">
    <property type="protein sequence ID" value="TGZ59874.1"/>
    <property type="molecule type" value="Genomic_DNA"/>
</dbReference>
<feature type="coiled-coil region" evidence="1">
    <location>
        <begin position="814"/>
        <end position="848"/>
    </location>
</feature>
<evidence type="ECO:0000259" key="3">
    <source>
        <dbReference type="PROSITE" id="PS50010"/>
    </source>
</evidence>
<feature type="region of interest" description="Disordered" evidence="2">
    <location>
        <begin position="528"/>
        <end position="571"/>
    </location>
</feature>
<dbReference type="STRING" id="147828.A0A4V3SDA3"/>
<dbReference type="Pfam" id="PF25407">
    <property type="entry name" value="PH_32"/>
    <property type="match status" value="1"/>
</dbReference>
<evidence type="ECO:0000256" key="1">
    <source>
        <dbReference type="SAM" id="Coils"/>
    </source>
</evidence>
<feature type="compositionally biased region" description="Basic and acidic residues" evidence="2">
    <location>
        <begin position="681"/>
        <end position="696"/>
    </location>
</feature>
<feature type="compositionally biased region" description="Low complexity" evidence="2">
    <location>
        <begin position="736"/>
        <end position="750"/>
    </location>
</feature>